<name>A0A6L9Y3M2_9BURK</name>
<evidence type="ECO:0000256" key="6">
    <source>
        <dbReference type="HAMAP-Rule" id="MF_00361"/>
    </source>
</evidence>
<feature type="binding site" evidence="6">
    <location>
        <position position="173"/>
    </location>
    <ligand>
        <name>NAD(+)</name>
        <dbReference type="ChEBI" id="CHEBI:57540"/>
    </ligand>
</feature>
<dbReference type="Pfam" id="PF20143">
    <property type="entry name" value="NAD_kinase_C"/>
    <property type="match status" value="1"/>
</dbReference>
<dbReference type="NCBIfam" id="NF002306">
    <property type="entry name" value="PRK01231.1"/>
    <property type="match status" value="1"/>
</dbReference>
<organism evidence="7 8">
    <name type="scientific">Pelistega ratti</name>
    <dbReference type="NCBI Taxonomy" id="2652177"/>
    <lineage>
        <taxon>Bacteria</taxon>
        <taxon>Pseudomonadati</taxon>
        <taxon>Pseudomonadota</taxon>
        <taxon>Betaproteobacteria</taxon>
        <taxon>Burkholderiales</taxon>
        <taxon>Alcaligenaceae</taxon>
        <taxon>Pelistega</taxon>
    </lineage>
</organism>
<dbReference type="InterPro" id="IPR002504">
    <property type="entry name" value="NADK"/>
</dbReference>
<comment type="function">
    <text evidence="6">Involved in the regulation of the intracellular balance of NAD and NADP, and is a key enzyme in the biosynthesis of NADP. Catalyzes specifically the phosphorylation on 2'-hydroxyl of the adenosine moiety of NAD to yield NADP.</text>
</comment>
<dbReference type="InterPro" id="IPR016064">
    <property type="entry name" value="NAD/diacylglycerol_kinase_sf"/>
</dbReference>
<dbReference type="GO" id="GO:0003951">
    <property type="term" value="F:NAD+ kinase activity"/>
    <property type="evidence" value="ECO:0007669"/>
    <property type="project" value="UniProtKB-UniRule"/>
</dbReference>
<dbReference type="NCBIfam" id="NF002561">
    <property type="entry name" value="PRK02155.1"/>
    <property type="match status" value="1"/>
</dbReference>
<feature type="binding site" evidence="6">
    <location>
        <position position="248"/>
    </location>
    <ligand>
        <name>NAD(+)</name>
        <dbReference type="ChEBI" id="CHEBI:57540"/>
    </ligand>
</feature>
<comment type="similarity">
    <text evidence="6">Belongs to the NAD kinase family.</text>
</comment>
<reference evidence="7 8" key="1">
    <citation type="submission" date="2020-02" db="EMBL/GenBank/DDBJ databases">
        <title>Pelistega sp. NLN82 were isolated from wild rodents of the Hainan Island.</title>
        <authorList>
            <person name="Niu N."/>
            <person name="Zhou J."/>
        </authorList>
    </citation>
    <scope>NUCLEOTIDE SEQUENCE [LARGE SCALE GENOMIC DNA]</scope>
    <source>
        <strain evidence="7 8">NLN82</strain>
    </source>
</reference>
<evidence type="ECO:0000313" key="7">
    <source>
        <dbReference type="EMBL" id="NEN75001.1"/>
    </source>
</evidence>
<dbReference type="GO" id="GO:0051287">
    <property type="term" value="F:NAD binding"/>
    <property type="evidence" value="ECO:0007669"/>
    <property type="project" value="UniProtKB-ARBA"/>
</dbReference>
<feature type="active site" description="Proton acceptor" evidence="6">
    <location>
        <position position="71"/>
    </location>
</feature>
<keyword evidence="4 6" id="KW-0520">NAD</keyword>
<dbReference type="EMBL" id="JAAGYR010000002">
    <property type="protein sequence ID" value="NEN75001.1"/>
    <property type="molecule type" value="Genomic_DNA"/>
</dbReference>
<evidence type="ECO:0000256" key="3">
    <source>
        <dbReference type="ARBA" id="ARBA00022857"/>
    </source>
</evidence>
<comment type="caution">
    <text evidence="7">The sequence shown here is derived from an EMBL/GenBank/DDBJ whole genome shotgun (WGS) entry which is preliminary data.</text>
</comment>
<dbReference type="InterPro" id="IPR017437">
    <property type="entry name" value="ATP-NAD_kinase_PpnK-typ_C"/>
</dbReference>
<dbReference type="HAMAP" id="MF_00361">
    <property type="entry name" value="NAD_kinase"/>
    <property type="match status" value="1"/>
</dbReference>
<evidence type="ECO:0000256" key="1">
    <source>
        <dbReference type="ARBA" id="ARBA00022679"/>
    </source>
</evidence>
<proteinExistence type="inferred from homology"/>
<dbReference type="PANTHER" id="PTHR20275:SF0">
    <property type="entry name" value="NAD KINASE"/>
    <property type="match status" value="1"/>
</dbReference>
<keyword evidence="8" id="KW-1185">Reference proteome</keyword>
<evidence type="ECO:0000256" key="2">
    <source>
        <dbReference type="ARBA" id="ARBA00022777"/>
    </source>
</evidence>
<comment type="caution">
    <text evidence="6">Lacks conserved residue(s) required for the propagation of feature annotation.</text>
</comment>
<feature type="binding site" evidence="6">
    <location>
        <begin position="71"/>
        <end position="72"/>
    </location>
    <ligand>
        <name>NAD(+)</name>
        <dbReference type="ChEBI" id="CHEBI:57540"/>
    </ligand>
</feature>
<dbReference type="EC" id="2.7.1.23" evidence="6"/>
<feature type="binding site" evidence="6">
    <location>
        <begin position="186"/>
        <end position="191"/>
    </location>
    <ligand>
        <name>NAD(+)</name>
        <dbReference type="ChEBI" id="CHEBI:57540"/>
    </ligand>
</feature>
<keyword evidence="1 6" id="KW-0808">Transferase</keyword>
<feature type="binding site" evidence="6">
    <location>
        <begin position="145"/>
        <end position="146"/>
    </location>
    <ligand>
        <name>NAD(+)</name>
        <dbReference type="ChEBI" id="CHEBI:57540"/>
    </ligand>
</feature>
<dbReference type="RefSeq" id="WP_159991997.1">
    <property type="nucleotide sequence ID" value="NZ_CP047165.1"/>
</dbReference>
<keyword evidence="6" id="KW-0067">ATP-binding</keyword>
<comment type="catalytic activity">
    <reaction evidence="5 6">
        <text>NAD(+) + ATP = ADP + NADP(+) + H(+)</text>
        <dbReference type="Rhea" id="RHEA:18629"/>
        <dbReference type="ChEBI" id="CHEBI:15378"/>
        <dbReference type="ChEBI" id="CHEBI:30616"/>
        <dbReference type="ChEBI" id="CHEBI:57540"/>
        <dbReference type="ChEBI" id="CHEBI:58349"/>
        <dbReference type="ChEBI" id="CHEBI:456216"/>
        <dbReference type="EC" id="2.7.1.23"/>
    </reaction>
</comment>
<keyword evidence="2 6" id="KW-0418">Kinase</keyword>
<dbReference type="InterPro" id="IPR017438">
    <property type="entry name" value="ATP-NAD_kinase_N"/>
</dbReference>
<evidence type="ECO:0000313" key="8">
    <source>
        <dbReference type="Proteomes" id="UP000477651"/>
    </source>
</evidence>
<evidence type="ECO:0000256" key="4">
    <source>
        <dbReference type="ARBA" id="ARBA00023027"/>
    </source>
</evidence>
<dbReference type="Gene3D" id="3.40.50.10330">
    <property type="entry name" value="Probable inorganic polyphosphate/atp-NAD kinase, domain 1"/>
    <property type="match status" value="1"/>
</dbReference>
<dbReference type="Gene3D" id="2.60.200.30">
    <property type="entry name" value="Probable inorganic polyphosphate/atp-NAD kinase, domain 2"/>
    <property type="match status" value="1"/>
</dbReference>
<dbReference type="GO" id="GO:0006741">
    <property type="term" value="P:NADP+ biosynthetic process"/>
    <property type="evidence" value="ECO:0007669"/>
    <property type="project" value="UniProtKB-UniRule"/>
</dbReference>
<dbReference type="GO" id="GO:0005737">
    <property type="term" value="C:cytoplasm"/>
    <property type="evidence" value="ECO:0007669"/>
    <property type="project" value="UniProtKB-SubCell"/>
</dbReference>
<feature type="binding site" evidence="6">
    <location>
        <position position="175"/>
    </location>
    <ligand>
        <name>NAD(+)</name>
        <dbReference type="ChEBI" id="CHEBI:57540"/>
    </ligand>
</feature>
<gene>
    <name evidence="6" type="primary">nadK</name>
    <name evidence="7" type="ORF">F9B74_01475</name>
</gene>
<dbReference type="SUPFAM" id="SSF111331">
    <property type="entry name" value="NAD kinase/diacylglycerol kinase-like"/>
    <property type="match status" value="1"/>
</dbReference>
<dbReference type="Pfam" id="PF01513">
    <property type="entry name" value="NAD_kinase"/>
    <property type="match status" value="1"/>
</dbReference>
<dbReference type="AlphaFoldDB" id="A0A6L9Y3M2"/>
<sequence length="296" mass="32210">MHFSRVALIGRYQDSGMDAPLRELAKVIEQAGIQVIIEKDTAYNTHIKEYHTGSLEQIGELADLAIVMGGDGTMLAAARSLCRYAVPLLGINHGRLGFITDIPIHQAVQAVEAVLEGKFTIEKRTLLEGSIIRDKKVLTSDLALNDIVLGRSERSGMIEVSVEYDGSHMYSQRSDGLIVSTPTGSTAYALSANGPIIHPAVDAFLLVPIAPQTLSYRPIAVPSSGTLTLTLTDTSRAGGRASVHFDMQTWTDLQTGDKIMITKASHKVQFLHPVGYSYFSTLRKKLSWNVMPSSID</sequence>
<dbReference type="GO" id="GO:0019674">
    <property type="term" value="P:NAD+ metabolic process"/>
    <property type="evidence" value="ECO:0007669"/>
    <property type="project" value="InterPro"/>
</dbReference>
<protein>
    <recommendedName>
        <fullName evidence="6">NAD kinase</fullName>
        <ecNumber evidence="6">2.7.1.23</ecNumber>
    </recommendedName>
    <alternativeName>
        <fullName evidence="6">ATP-dependent NAD kinase</fullName>
    </alternativeName>
</protein>
<dbReference type="PANTHER" id="PTHR20275">
    <property type="entry name" value="NAD KINASE"/>
    <property type="match status" value="1"/>
</dbReference>
<keyword evidence="6" id="KW-0547">Nucleotide-binding</keyword>
<accession>A0A6L9Y3M2</accession>
<dbReference type="GO" id="GO:0005524">
    <property type="term" value="F:ATP binding"/>
    <property type="evidence" value="ECO:0007669"/>
    <property type="project" value="UniProtKB-KW"/>
</dbReference>
<feature type="binding site" evidence="6">
    <location>
        <position position="210"/>
    </location>
    <ligand>
        <name>NAD(+)</name>
        <dbReference type="ChEBI" id="CHEBI:57540"/>
    </ligand>
</feature>
<comment type="cofactor">
    <cofactor evidence="6">
        <name>a divalent metal cation</name>
        <dbReference type="ChEBI" id="CHEBI:60240"/>
    </cofactor>
</comment>
<evidence type="ECO:0000256" key="5">
    <source>
        <dbReference type="ARBA" id="ARBA00047925"/>
    </source>
</evidence>
<comment type="subcellular location">
    <subcellularLocation>
        <location evidence="6">Cytoplasm</location>
    </subcellularLocation>
</comment>
<keyword evidence="3 6" id="KW-0521">NADP</keyword>
<dbReference type="Proteomes" id="UP000477651">
    <property type="component" value="Unassembled WGS sequence"/>
</dbReference>
<keyword evidence="6" id="KW-0963">Cytoplasm</keyword>
<dbReference type="GO" id="GO:0046872">
    <property type="term" value="F:metal ion binding"/>
    <property type="evidence" value="ECO:0007669"/>
    <property type="project" value="UniProtKB-UniRule"/>
</dbReference>